<sequence>MTAAVYTSLGLAAAWLILALLIPRLPTHRRSLATRITVALGVPVLGLLTLRCGPAVGLAGLALGMALLLRQRRPRQPAPAPVAPAE</sequence>
<evidence type="ECO:0000313" key="3">
    <source>
        <dbReference type="Proteomes" id="UP000234530"/>
    </source>
</evidence>
<proteinExistence type="predicted"/>
<dbReference type="Proteomes" id="UP000234530">
    <property type="component" value="Chromosome"/>
</dbReference>
<dbReference type="Pfam" id="PF10658">
    <property type="entry name" value="DUF2484"/>
    <property type="match status" value="1"/>
</dbReference>
<feature type="transmembrane region" description="Helical" evidence="1">
    <location>
        <begin position="43"/>
        <end position="69"/>
    </location>
</feature>
<dbReference type="InterPro" id="IPR018919">
    <property type="entry name" value="DUF2484"/>
</dbReference>
<evidence type="ECO:0000256" key="1">
    <source>
        <dbReference type="SAM" id="Phobius"/>
    </source>
</evidence>
<name>A0A2H5EYI8_9RHOB</name>
<dbReference type="EMBL" id="CP025430">
    <property type="protein sequence ID" value="AUH64360.1"/>
    <property type="molecule type" value="Genomic_DNA"/>
</dbReference>
<gene>
    <name evidence="2" type="ORF">CX676_09485</name>
</gene>
<keyword evidence="1" id="KW-0812">Transmembrane</keyword>
<accession>A0A2H5EYI8</accession>
<keyword evidence="1" id="KW-1133">Transmembrane helix</keyword>
<keyword evidence="3" id="KW-1185">Reference proteome</keyword>
<evidence type="ECO:0000313" key="2">
    <source>
        <dbReference type="EMBL" id="AUH64360.1"/>
    </source>
</evidence>
<protein>
    <recommendedName>
        <fullName evidence="4">DUF2484 domain-containing protein</fullName>
    </recommendedName>
</protein>
<keyword evidence="1" id="KW-0472">Membrane</keyword>
<organism evidence="2 3">
    <name type="scientific">Paracoccus zhejiangensis</name>
    <dbReference type="NCBI Taxonomy" id="1077935"/>
    <lineage>
        <taxon>Bacteria</taxon>
        <taxon>Pseudomonadati</taxon>
        <taxon>Pseudomonadota</taxon>
        <taxon>Alphaproteobacteria</taxon>
        <taxon>Rhodobacterales</taxon>
        <taxon>Paracoccaceae</taxon>
        <taxon>Paracoccus</taxon>
    </lineage>
</organism>
<dbReference type="RefSeq" id="WP_101752397.1">
    <property type="nucleotide sequence ID" value="NZ_CP025430.1"/>
</dbReference>
<reference evidence="2 3" key="1">
    <citation type="journal article" date="2013" name="Antonie Van Leeuwenhoek">
        <title>Paracoccus zhejiangensis sp. nov., isolated from activated sludge in wastewater-treatment system.</title>
        <authorList>
            <person name="Wu Z.G."/>
            <person name="Zhang D.F."/>
            <person name="Liu Y.L."/>
            <person name="Wang F."/>
            <person name="Jiang X."/>
            <person name="Li C."/>
            <person name="Li S.P."/>
            <person name="Hong Q."/>
            <person name="Li W.J."/>
        </authorList>
    </citation>
    <scope>NUCLEOTIDE SEQUENCE [LARGE SCALE GENOMIC DNA]</scope>
    <source>
        <strain evidence="2 3">J6</strain>
    </source>
</reference>
<dbReference type="KEGG" id="pzh:CX676_09485"/>
<evidence type="ECO:0008006" key="4">
    <source>
        <dbReference type="Google" id="ProtNLM"/>
    </source>
</evidence>
<dbReference type="AlphaFoldDB" id="A0A2H5EYI8"/>